<evidence type="ECO:0000256" key="7">
    <source>
        <dbReference type="PROSITE-ProRule" id="PRU10141"/>
    </source>
</evidence>
<keyword evidence="9" id="KW-0472">Membrane</keyword>
<dbReference type="InterPro" id="IPR008271">
    <property type="entry name" value="Ser/Thr_kinase_AS"/>
</dbReference>
<evidence type="ECO:0000256" key="9">
    <source>
        <dbReference type="SAM" id="Phobius"/>
    </source>
</evidence>
<dbReference type="PANTHER" id="PTHR43289">
    <property type="entry name" value="MITOGEN-ACTIVATED PROTEIN KINASE KINASE KINASE 20-RELATED"/>
    <property type="match status" value="1"/>
</dbReference>
<proteinExistence type="predicted"/>
<comment type="caution">
    <text evidence="11">The sequence shown here is derived from an EMBL/GenBank/DDBJ whole genome shotgun (WGS) entry which is preliminary data.</text>
</comment>
<protein>
    <recommendedName>
        <fullName evidence="1">non-specific serine/threonine protein kinase</fullName>
        <ecNumber evidence="1">2.7.11.1</ecNumber>
    </recommendedName>
</protein>
<name>A0A3D9T3Y9_9ACTN</name>
<dbReference type="InterPro" id="IPR000719">
    <property type="entry name" value="Prot_kinase_dom"/>
</dbReference>
<dbReference type="Gene3D" id="3.30.200.20">
    <property type="entry name" value="Phosphorylase Kinase, domain 1"/>
    <property type="match status" value="1"/>
</dbReference>
<dbReference type="PROSITE" id="PS00108">
    <property type="entry name" value="PROTEIN_KINASE_ST"/>
    <property type="match status" value="1"/>
</dbReference>
<accession>A0A3D9T3Y9</accession>
<evidence type="ECO:0000259" key="10">
    <source>
        <dbReference type="PROSITE" id="PS50011"/>
    </source>
</evidence>
<gene>
    <name evidence="11" type="ORF">DFJ69_4021</name>
</gene>
<dbReference type="Proteomes" id="UP000256661">
    <property type="component" value="Unassembled WGS sequence"/>
</dbReference>
<dbReference type="PROSITE" id="PS50011">
    <property type="entry name" value="PROTEIN_KINASE_DOM"/>
    <property type="match status" value="1"/>
</dbReference>
<feature type="compositionally biased region" description="Low complexity" evidence="8">
    <location>
        <begin position="360"/>
        <end position="379"/>
    </location>
</feature>
<evidence type="ECO:0000313" key="12">
    <source>
        <dbReference type="Proteomes" id="UP000256661"/>
    </source>
</evidence>
<keyword evidence="9" id="KW-1133">Transmembrane helix</keyword>
<keyword evidence="9" id="KW-0812">Transmembrane</keyword>
<evidence type="ECO:0000256" key="6">
    <source>
        <dbReference type="ARBA" id="ARBA00022840"/>
    </source>
</evidence>
<dbReference type="EMBL" id="QTTT01000001">
    <property type="protein sequence ID" value="REE98531.1"/>
    <property type="molecule type" value="Genomic_DNA"/>
</dbReference>
<feature type="region of interest" description="Disordered" evidence="8">
    <location>
        <begin position="291"/>
        <end position="315"/>
    </location>
</feature>
<keyword evidence="3" id="KW-0808">Transferase</keyword>
<evidence type="ECO:0000256" key="8">
    <source>
        <dbReference type="SAM" id="MobiDB-lite"/>
    </source>
</evidence>
<keyword evidence="4 7" id="KW-0547">Nucleotide-binding</keyword>
<keyword evidence="5 11" id="KW-0418">Kinase</keyword>
<dbReference type="InterPro" id="IPR011009">
    <property type="entry name" value="Kinase-like_dom_sf"/>
</dbReference>
<dbReference type="SMART" id="SM00220">
    <property type="entry name" value="S_TKc"/>
    <property type="match status" value="1"/>
</dbReference>
<dbReference type="Pfam" id="PF00069">
    <property type="entry name" value="Pkinase"/>
    <property type="match status" value="1"/>
</dbReference>
<feature type="region of interest" description="Disordered" evidence="8">
    <location>
        <begin position="342"/>
        <end position="385"/>
    </location>
</feature>
<dbReference type="EC" id="2.7.11.1" evidence="1"/>
<evidence type="ECO:0000256" key="2">
    <source>
        <dbReference type="ARBA" id="ARBA00022527"/>
    </source>
</evidence>
<reference evidence="11 12" key="1">
    <citation type="submission" date="2018-08" db="EMBL/GenBank/DDBJ databases">
        <title>Sequencing the genomes of 1000 actinobacteria strains.</title>
        <authorList>
            <person name="Klenk H.-P."/>
        </authorList>
    </citation>
    <scope>NUCLEOTIDE SEQUENCE [LARGE SCALE GENOMIC DNA]</scope>
    <source>
        <strain evidence="11 12">DSM 43927</strain>
    </source>
</reference>
<organism evidence="11 12">
    <name type="scientific">Thermomonospora umbrina</name>
    <dbReference type="NCBI Taxonomy" id="111806"/>
    <lineage>
        <taxon>Bacteria</taxon>
        <taxon>Bacillati</taxon>
        <taxon>Actinomycetota</taxon>
        <taxon>Actinomycetes</taxon>
        <taxon>Streptosporangiales</taxon>
        <taxon>Thermomonosporaceae</taxon>
        <taxon>Thermomonospora</taxon>
    </lineage>
</organism>
<dbReference type="Gene3D" id="1.10.510.10">
    <property type="entry name" value="Transferase(Phosphotransferase) domain 1"/>
    <property type="match status" value="1"/>
</dbReference>
<dbReference type="SUPFAM" id="SSF56112">
    <property type="entry name" value="Protein kinase-like (PK-like)"/>
    <property type="match status" value="1"/>
</dbReference>
<dbReference type="GO" id="GO:0004674">
    <property type="term" value="F:protein serine/threonine kinase activity"/>
    <property type="evidence" value="ECO:0007669"/>
    <property type="project" value="UniProtKB-KW"/>
</dbReference>
<keyword evidence="2 11" id="KW-0723">Serine/threonine-protein kinase</keyword>
<feature type="compositionally biased region" description="Gly residues" evidence="8">
    <location>
        <begin position="343"/>
        <end position="359"/>
    </location>
</feature>
<evidence type="ECO:0000256" key="3">
    <source>
        <dbReference type="ARBA" id="ARBA00022679"/>
    </source>
</evidence>
<dbReference type="OrthoDB" id="3679634at2"/>
<sequence length="530" mass="56306">MAGTRPGAAQEAYEGRRIGGRYLLESMLGRGGMGAVWRARDEMLDRDVAVKEVVLRHELSDAERAKARERTLREARATARLTHPGIVTVHDVVDEDDRPWIVMELVRARSLQQILDDGGPLPPRRVADIGRQMASALRAAHAVGILHRDVKPANVLVTEEWRAVLTDFGIARMMGDAMLTQTGLLIGSPAYMPPERAKGEPATPASDLWSLGATLYAACEGRPPHERSEIMAVLAAVMTEDPPPPRNAGPLTPVIGGLLLRDPVHRMTAPQAEQGLAQVAAGGVPVPHDTAMLPAPEAGTLLTSPPPPPSGGSASRTGVLAVLGVVAVIATLVAVALAIRPDSGGGGGGGGGPQAGGGTTRSASPSSPSSPDTRPTTGPAATDDAVRPIPGIMLVGRPGFEIGVPVGWRMSVQGNSVFWNDPASEAYVQVDQTIWSGDPMEHWREWEGEVVARNALTGYRRVGLRPTGGVGYRSADLEFTWRSRDGVPMHGIDRGAVVNGRPFAVFVAIPQERWDDSREKVNNILDTFRP</sequence>
<dbReference type="CDD" id="cd14014">
    <property type="entry name" value="STKc_PknB_like"/>
    <property type="match status" value="1"/>
</dbReference>
<feature type="domain" description="Protein kinase" evidence="10">
    <location>
        <begin position="22"/>
        <end position="291"/>
    </location>
</feature>
<keyword evidence="12" id="KW-1185">Reference proteome</keyword>
<dbReference type="PANTHER" id="PTHR43289:SF6">
    <property type="entry name" value="SERINE_THREONINE-PROTEIN KINASE NEKL-3"/>
    <property type="match status" value="1"/>
</dbReference>
<evidence type="ECO:0000256" key="4">
    <source>
        <dbReference type="ARBA" id="ARBA00022741"/>
    </source>
</evidence>
<dbReference type="RefSeq" id="WP_116023972.1">
    <property type="nucleotide sequence ID" value="NZ_QTTT01000001.1"/>
</dbReference>
<evidence type="ECO:0000256" key="5">
    <source>
        <dbReference type="ARBA" id="ARBA00022777"/>
    </source>
</evidence>
<dbReference type="PROSITE" id="PS00107">
    <property type="entry name" value="PROTEIN_KINASE_ATP"/>
    <property type="match status" value="1"/>
</dbReference>
<keyword evidence="6 7" id="KW-0067">ATP-binding</keyword>
<feature type="binding site" evidence="7">
    <location>
        <position position="51"/>
    </location>
    <ligand>
        <name>ATP</name>
        <dbReference type="ChEBI" id="CHEBI:30616"/>
    </ligand>
</feature>
<evidence type="ECO:0000256" key="1">
    <source>
        <dbReference type="ARBA" id="ARBA00012513"/>
    </source>
</evidence>
<feature type="transmembrane region" description="Helical" evidence="9">
    <location>
        <begin position="318"/>
        <end position="339"/>
    </location>
</feature>
<dbReference type="AlphaFoldDB" id="A0A3D9T3Y9"/>
<dbReference type="GO" id="GO:0005524">
    <property type="term" value="F:ATP binding"/>
    <property type="evidence" value="ECO:0007669"/>
    <property type="project" value="UniProtKB-UniRule"/>
</dbReference>
<dbReference type="InterPro" id="IPR017441">
    <property type="entry name" value="Protein_kinase_ATP_BS"/>
</dbReference>
<evidence type="ECO:0000313" key="11">
    <source>
        <dbReference type="EMBL" id="REE98531.1"/>
    </source>
</evidence>